<keyword evidence="2" id="KW-0812">Transmembrane</keyword>
<evidence type="ECO:0000256" key="2">
    <source>
        <dbReference type="SAM" id="Phobius"/>
    </source>
</evidence>
<organism evidence="3 4">
    <name type="scientific">Chryseobacterium rhizosphaerae</name>
    <dbReference type="NCBI Taxonomy" id="395937"/>
    <lineage>
        <taxon>Bacteria</taxon>
        <taxon>Pseudomonadati</taxon>
        <taxon>Bacteroidota</taxon>
        <taxon>Flavobacteriia</taxon>
        <taxon>Flavobacteriales</taxon>
        <taxon>Weeksellaceae</taxon>
        <taxon>Chryseobacterium group</taxon>
        <taxon>Chryseobacterium</taxon>
    </lineage>
</organism>
<sequence>MKPKINLFFENIYKKYIDIIDAGIVIDNSTKTDIDSAVKNELAEIVKSIIQGEFIIVDDDYISKLNNLSQKYINNCRIYIFSDNDLTKFFESHTIRILSNFTTILIQFFNVIEHFKITTNHYIHSRYNSIVTKSPHLYELCAYCNLFILDYAIEDNITYYEKLVRLEKTKNYWHSREPFKNLNIFDCKFNLLKYKWLKRQKYNKEKLKNFISNSYSEKYIFNNHVVDLDKKIKINEPYYSVYKEWINKIEFHYFEDKTEFDFVRTSKLKEANLDTYDLYLKVKYFKDINPNKGKLEKLSDLFDNLNISNFSTYSIRKNYLYYLNNFFSFLVSHHSSDEDIIDKKFSEIRILHENQKNNNFFLYYKYLDFKLRKFKYLQNPTDIISIDIEELKNLLHHCKSQFEWCKKGFNKLYDFDIQNCLVNIEGINVYHASSFTLPLSVAENQQIINRLEREIIRLENMVSKNISQSYFTKSTHELKEIKDKFETELKENNKKSIEMISLFTAVISFIVGTVGSYQFIKSITQGLIFLILFGITISIFLLLIFISNRDSEYWKYKWKRSLLLIIPYTLSGVILCYLFNHYKKNESPESVNTIQKSVDSLKMRNKKLDSELKKLKEITSSPRR</sequence>
<feature type="coiled-coil region" evidence="1">
    <location>
        <begin position="441"/>
        <end position="468"/>
    </location>
</feature>
<evidence type="ECO:0000313" key="4">
    <source>
        <dbReference type="Proteomes" id="UP001184861"/>
    </source>
</evidence>
<comment type="caution">
    <text evidence="3">The sequence shown here is derived from an EMBL/GenBank/DDBJ whole genome shotgun (WGS) entry which is preliminary data.</text>
</comment>
<proteinExistence type="predicted"/>
<feature type="transmembrane region" description="Helical" evidence="2">
    <location>
        <begin position="499"/>
        <end position="520"/>
    </location>
</feature>
<keyword evidence="2" id="KW-0472">Membrane</keyword>
<feature type="transmembrane region" description="Helical" evidence="2">
    <location>
        <begin position="527"/>
        <end position="546"/>
    </location>
</feature>
<gene>
    <name evidence="3" type="ORF">J2787_003692</name>
</gene>
<feature type="transmembrane region" description="Helical" evidence="2">
    <location>
        <begin position="558"/>
        <end position="579"/>
    </location>
</feature>
<evidence type="ECO:0000256" key="1">
    <source>
        <dbReference type="SAM" id="Coils"/>
    </source>
</evidence>
<evidence type="ECO:0000313" key="3">
    <source>
        <dbReference type="EMBL" id="MDR6528273.1"/>
    </source>
</evidence>
<keyword evidence="2" id="KW-1133">Transmembrane helix</keyword>
<reference evidence="3" key="1">
    <citation type="submission" date="2023-07" db="EMBL/GenBank/DDBJ databases">
        <title>Sorghum-associated microbial communities from plants grown in Nebraska, USA.</title>
        <authorList>
            <person name="Schachtman D."/>
        </authorList>
    </citation>
    <scope>NUCLEOTIDE SEQUENCE</scope>
    <source>
        <strain evidence="3">DS2360</strain>
    </source>
</reference>
<dbReference type="AlphaFoldDB" id="A0AAE4C450"/>
<dbReference type="EMBL" id="JAVDQY010000004">
    <property type="protein sequence ID" value="MDR6528273.1"/>
    <property type="molecule type" value="Genomic_DNA"/>
</dbReference>
<dbReference type="RefSeq" id="WP_309947551.1">
    <property type="nucleotide sequence ID" value="NZ_JAVDQY010000004.1"/>
</dbReference>
<accession>A0AAE4C450</accession>
<name>A0AAE4C450_9FLAO</name>
<keyword evidence="1" id="KW-0175">Coiled coil</keyword>
<protein>
    <submittedName>
        <fullName evidence="3">Uncharacterized protein</fullName>
    </submittedName>
</protein>
<dbReference type="Proteomes" id="UP001184861">
    <property type="component" value="Unassembled WGS sequence"/>
</dbReference>